<name>B4LXP6_DROVI</name>
<dbReference type="Pfam" id="PF07841">
    <property type="entry name" value="DM4_12"/>
    <property type="match status" value="1"/>
</dbReference>
<dbReference type="PANTHER" id="PTHR21398">
    <property type="entry name" value="AGAP007094-PA"/>
    <property type="match status" value="1"/>
</dbReference>
<keyword evidence="1" id="KW-0472">Membrane</keyword>
<dbReference type="OrthoDB" id="8186940at2759"/>
<organism evidence="2 3">
    <name type="scientific">Drosophila virilis</name>
    <name type="common">Fruit fly</name>
    <dbReference type="NCBI Taxonomy" id="7244"/>
    <lineage>
        <taxon>Eukaryota</taxon>
        <taxon>Metazoa</taxon>
        <taxon>Ecdysozoa</taxon>
        <taxon>Arthropoda</taxon>
        <taxon>Hexapoda</taxon>
        <taxon>Insecta</taxon>
        <taxon>Pterygota</taxon>
        <taxon>Neoptera</taxon>
        <taxon>Endopterygota</taxon>
        <taxon>Diptera</taxon>
        <taxon>Brachycera</taxon>
        <taxon>Muscomorpha</taxon>
        <taxon>Ephydroidea</taxon>
        <taxon>Drosophilidae</taxon>
        <taxon>Drosophila</taxon>
    </lineage>
</organism>
<dbReference type="InParanoid" id="B4LXP6"/>
<protein>
    <submittedName>
        <fullName evidence="2">Uncharacterized protein</fullName>
    </submittedName>
</protein>
<dbReference type="KEGG" id="dvi:6630654"/>
<dbReference type="PANTHER" id="PTHR21398:SF4">
    <property type="entry name" value="AGAP002980-PA"/>
    <property type="match status" value="1"/>
</dbReference>
<dbReference type="Proteomes" id="UP000008792">
    <property type="component" value="Unassembled WGS sequence"/>
</dbReference>
<keyword evidence="1" id="KW-1133">Transmembrane helix</keyword>
<sequence length="230" mass="26117">MWHMDHNEMRQPQQHNSKSLNGILVAIIVSISITGSFGLLLFPTSTVLQVTSSMSVPIDIPDSRKVFMDLGFQMNYNLPFDLASFYNPTIWSNALERRKRNLNNLTSTSMDLLEAERGVHPRDFTAGELYLGMEGILQDYGFHRSCLLRSVCELALHPFADNRSYSYNLIVQIISFLLTPSQHDGFGPNEKVYQYRYERAEKLGLMGGDCQQAYPKCKLDVLNIVTNLVG</sequence>
<dbReference type="SMART" id="SM00718">
    <property type="entry name" value="DM4_12"/>
    <property type="match status" value="1"/>
</dbReference>
<evidence type="ECO:0000256" key="1">
    <source>
        <dbReference type="SAM" id="Phobius"/>
    </source>
</evidence>
<keyword evidence="1" id="KW-0812">Transmembrane</keyword>
<feature type="transmembrane region" description="Helical" evidence="1">
    <location>
        <begin position="20"/>
        <end position="42"/>
    </location>
</feature>
<gene>
    <name evidence="2" type="primary">Dvir\GJ23811</name>
    <name evidence="2" type="ORF">Dvir_GJ23811</name>
</gene>
<dbReference type="EMBL" id="CH940650">
    <property type="protein sequence ID" value="EDW66830.2"/>
    <property type="molecule type" value="Genomic_DNA"/>
</dbReference>
<proteinExistence type="predicted"/>
<dbReference type="InterPro" id="IPR006631">
    <property type="entry name" value="DM4_12"/>
</dbReference>
<evidence type="ECO:0000313" key="3">
    <source>
        <dbReference type="Proteomes" id="UP000008792"/>
    </source>
</evidence>
<evidence type="ECO:0000313" key="2">
    <source>
        <dbReference type="EMBL" id="EDW66830.2"/>
    </source>
</evidence>
<dbReference type="HOGENOM" id="CLU_053597_1_1_1"/>
<dbReference type="AlphaFoldDB" id="B4LXP6"/>
<accession>B4LXP6</accession>
<dbReference type="eggNOG" id="ENOG502SSWW">
    <property type="taxonomic scope" value="Eukaryota"/>
</dbReference>
<keyword evidence="3" id="KW-1185">Reference proteome</keyword>
<reference evidence="2 3" key="1">
    <citation type="journal article" date="2007" name="Nature">
        <title>Evolution of genes and genomes on the Drosophila phylogeny.</title>
        <authorList>
            <consortium name="Drosophila 12 Genomes Consortium"/>
            <person name="Clark A.G."/>
            <person name="Eisen M.B."/>
            <person name="Smith D.R."/>
            <person name="Bergman C.M."/>
            <person name="Oliver B."/>
            <person name="Markow T.A."/>
            <person name="Kaufman T.C."/>
            <person name="Kellis M."/>
            <person name="Gelbart W."/>
            <person name="Iyer V.N."/>
            <person name="Pollard D.A."/>
            <person name="Sackton T.B."/>
            <person name="Larracuente A.M."/>
            <person name="Singh N.D."/>
            <person name="Abad J.P."/>
            <person name="Abt D.N."/>
            <person name="Adryan B."/>
            <person name="Aguade M."/>
            <person name="Akashi H."/>
            <person name="Anderson W.W."/>
            <person name="Aquadro C.F."/>
            <person name="Ardell D.H."/>
            <person name="Arguello R."/>
            <person name="Artieri C.G."/>
            <person name="Barbash D.A."/>
            <person name="Barker D."/>
            <person name="Barsanti P."/>
            <person name="Batterham P."/>
            <person name="Batzoglou S."/>
            <person name="Begun D."/>
            <person name="Bhutkar A."/>
            <person name="Blanco E."/>
            <person name="Bosak S.A."/>
            <person name="Bradley R.K."/>
            <person name="Brand A.D."/>
            <person name="Brent M.R."/>
            <person name="Brooks A.N."/>
            <person name="Brown R.H."/>
            <person name="Butlin R.K."/>
            <person name="Caggese C."/>
            <person name="Calvi B.R."/>
            <person name="Bernardo de Carvalho A."/>
            <person name="Caspi A."/>
            <person name="Castrezana S."/>
            <person name="Celniker S.E."/>
            <person name="Chang J.L."/>
            <person name="Chapple C."/>
            <person name="Chatterji S."/>
            <person name="Chinwalla A."/>
            <person name="Civetta A."/>
            <person name="Clifton S.W."/>
            <person name="Comeron J.M."/>
            <person name="Costello J.C."/>
            <person name="Coyne J.A."/>
            <person name="Daub J."/>
            <person name="David R.G."/>
            <person name="Delcher A.L."/>
            <person name="Delehaunty K."/>
            <person name="Do C.B."/>
            <person name="Ebling H."/>
            <person name="Edwards K."/>
            <person name="Eickbush T."/>
            <person name="Evans J.D."/>
            <person name="Filipski A."/>
            <person name="Findeiss S."/>
            <person name="Freyhult E."/>
            <person name="Fulton L."/>
            <person name="Fulton R."/>
            <person name="Garcia A.C."/>
            <person name="Gardiner A."/>
            <person name="Garfield D.A."/>
            <person name="Garvin B.E."/>
            <person name="Gibson G."/>
            <person name="Gilbert D."/>
            <person name="Gnerre S."/>
            <person name="Godfrey J."/>
            <person name="Good R."/>
            <person name="Gotea V."/>
            <person name="Gravely B."/>
            <person name="Greenberg A.J."/>
            <person name="Griffiths-Jones S."/>
            <person name="Gross S."/>
            <person name="Guigo R."/>
            <person name="Gustafson E.A."/>
            <person name="Haerty W."/>
            <person name="Hahn M.W."/>
            <person name="Halligan D.L."/>
            <person name="Halpern A.L."/>
            <person name="Halter G.M."/>
            <person name="Han M.V."/>
            <person name="Heger A."/>
            <person name="Hillier L."/>
            <person name="Hinrichs A.S."/>
            <person name="Holmes I."/>
            <person name="Hoskins R.A."/>
            <person name="Hubisz M.J."/>
            <person name="Hultmark D."/>
            <person name="Huntley M.A."/>
            <person name="Jaffe D.B."/>
            <person name="Jagadeeshan S."/>
            <person name="Jeck W.R."/>
            <person name="Johnson J."/>
            <person name="Jones C.D."/>
            <person name="Jordan W.C."/>
            <person name="Karpen G.H."/>
            <person name="Kataoka E."/>
            <person name="Keightley P.D."/>
            <person name="Kheradpour P."/>
            <person name="Kirkness E.F."/>
            <person name="Koerich L.B."/>
            <person name="Kristiansen K."/>
            <person name="Kudrna D."/>
            <person name="Kulathinal R.J."/>
            <person name="Kumar S."/>
            <person name="Kwok R."/>
            <person name="Lander E."/>
            <person name="Langley C.H."/>
            <person name="Lapoint R."/>
            <person name="Lazzaro B.P."/>
            <person name="Lee S.J."/>
            <person name="Levesque L."/>
            <person name="Li R."/>
            <person name="Lin C.F."/>
            <person name="Lin M.F."/>
            <person name="Lindblad-Toh K."/>
            <person name="Llopart A."/>
            <person name="Long M."/>
            <person name="Low L."/>
            <person name="Lozovsky E."/>
            <person name="Lu J."/>
            <person name="Luo M."/>
            <person name="Machado C.A."/>
            <person name="Makalowski W."/>
            <person name="Marzo M."/>
            <person name="Matsuda M."/>
            <person name="Matzkin L."/>
            <person name="McAllister B."/>
            <person name="McBride C.S."/>
            <person name="McKernan B."/>
            <person name="McKernan K."/>
            <person name="Mendez-Lago M."/>
            <person name="Minx P."/>
            <person name="Mollenhauer M.U."/>
            <person name="Montooth K."/>
            <person name="Mount S.M."/>
            <person name="Mu X."/>
            <person name="Myers E."/>
            <person name="Negre B."/>
            <person name="Newfeld S."/>
            <person name="Nielsen R."/>
            <person name="Noor M.A."/>
            <person name="O'Grady P."/>
            <person name="Pachter L."/>
            <person name="Papaceit M."/>
            <person name="Parisi M.J."/>
            <person name="Parisi M."/>
            <person name="Parts L."/>
            <person name="Pedersen J.S."/>
            <person name="Pesole G."/>
            <person name="Phillippy A.M."/>
            <person name="Ponting C.P."/>
            <person name="Pop M."/>
            <person name="Porcelli D."/>
            <person name="Powell J.R."/>
            <person name="Prohaska S."/>
            <person name="Pruitt K."/>
            <person name="Puig M."/>
            <person name="Quesneville H."/>
            <person name="Ram K.R."/>
            <person name="Rand D."/>
            <person name="Rasmussen M.D."/>
            <person name="Reed L.K."/>
            <person name="Reenan R."/>
            <person name="Reily A."/>
            <person name="Remington K.A."/>
            <person name="Rieger T.T."/>
            <person name="Ritchie M.G."/>
            <person name="Robin C."/>
            <person name="Rogers Y.H."/>
            <person name="Rohde C."/>
            <person name="Rozas J."/>
            <person name="Rubenfield M.J."/>
            <person name="Ruiz A."/>
            <person name="Russo S."/>
            <person name="Salzberg S.L."/>
            <person name="Sanchez-Gracia A."/>
            <person name="Saranga D.J."/>
            <person name="Sato H."/>
            <person name="Schaeffer S.W."/>
            <person name="Schatz M.C."/>
            <person name="Schlenke T."/>
            <person name="Schwartz R."/>
            <person name="Segarra C."/>
            <person name="Singh R.S."/>
            <person name="Sirot L."/>
            <person name="Sirota M."/>
            <person name="Sisneros N.B."/>
            <person name="Smith C.D."/>
            <person name="Smith T.F."/>
            <person name="Spieth J."/>
            <person name="Stage D.E."/>
            <person name="Stark A."/>
            <person name="Stephan W."/>
            <person name="Strausberg R.L."/>
            <person name="Strempel S."/>
            <person name="Sturgill D."/>
            <person name="Sutton G."/>
            <person name="Sutton G.G."/>
            <person name="Tao W."/>
            <person name="Teichmann S."/>
            <person name="Tobari Y.N."/>
            <person name="Tomimura Y."/>
            <person name="Tsolas J.M."/>
            <person name="Valente V.L."/>
            <person name="Venter E."/>
            <person name="Venter J.C."/>
            <person name="Vicario S."/>
            <person name="Vieira F.G."/>
            <person name="Vilella A.J."/>
            <person name="Villasante A."/>
            <person name="Walenz B."/>
            <person name="Wang J."/>
            <person name="Wasserman M."/>
            <person name="Watts T."/>
            <person name="Wilson D."/>
            <person name="Wilson R.K."/>
            <person name="Wing R.A."/>
            <person name="Wolfner M.F."/>
            <person name="Wong A."/>
            <person name="Wong G.K."/>
            <person name="Wu C.I."/>
            <person name="Wu G."/>
            <person name="Yamamoto D."/>
            <person name="Yang H.P."/>
            <person name="Yang S.P."/>
            <person name="Yorke J.A."/>
            <person name="Yoshida K."/>
            <person name="Zdobnov E."/>
            <person name="Zhang P."/>
            <person name="Zhang Y."/>
            <person name="Zimin A.V."/>
            <person name="Baldwin J."/>
            <person name="Abdouelleil A."/>
            <person name="Abdulkadir J."/>
            <person name="Abebe A."/>
            <person name="Abera B."/>
            <person name="Abreu J."/>
            <person name="Acer S.C."/>
            <person name="Aftuck L."/>
            <person name="Alexander A."/>
            <person name="An P."/>
            <person name="Anderson E."/>
            <person name="Anderson S."/>
            <person name="Arachi H."/>
            <person name="Azer M."/>
            <person name="Bachantsang P."/>
            <person name="Barry A."/>
            <person name="Bayul T."/>
            <person name="Berlin A."/>
            <person name="Bessette D."/>
            <person name="Bloom T."/>
            <person name="Blye J."/>
            <person name="Boguslavskiy L."/>
            <person name="Bonnet C."/>
            <person name="Boukhgalter B."/>
            <person name="Bourzgui I."/>
            <person name="Brown A."/>
            <person name="Cahill P."/>
            <person name="Channer S."/>
            <person name="Cheshatsang Y."/>
            <person name="Chuda L."/>
            <person name="Citroen M."/>
            <person name="Collymore A."/>
            <person name="Cooke P."/>
            <person name="Costello M."/>
            <person name="D'Aco K."/>
            <person name="Daza R."/>
            <person name="De Haan G."/>
            <person name="DeGray S."/>
            <person name="DeMaso C."/>
            <person name="Dhargay N."/>
            <person name="Dooley K."/>
            <person name="Dooley E."/>
            <person name="Doricent M."/>
            <person name="Dorje P."/>
            <person name="Dorjee K."/>
            <person name="Dupes A."/>
            <person name="Elong R."/>
            <person name="Falk J."/>
            <person name="Farina A."/>
            <person name="Faro S."/>
            <person name="Ferguson D."/>
            <person name="Fisher S."/>
            <person name="Foley C.D."/>
            <person name="Franke A."/>
            <person name="Friedrich D."/>
            <person name="Gadbois L."/>
            <person name="Gearin G."/>
            <person name="Gearin C.R."/>
            <person name="Giannoukos G."/>
            <person name="Goode T."/>
            <person name="Graham J."/>
            <person name="Grandbois E."/>
            <person name="Grewal S."/>
            <person name="Gyaltsen K."/>
            <person name="Hafez N."/>
            <person name="Hagos B."/>
            <person name="Hall J."/>
            <person name="Henson C."/>
            <person name="Hollinger A."/>
            <person name="Honan T."/>
            <person name="Huard M.D."/>
            <person name="Hughes L."/>
            <person name="Hurhula B."/>
            <person name="Husby M.E."/>
            <person name="Kamat A."/>
            <person name="Kanga B."/>
            <person name="Kashin S."/>
            <person name="Khazanovich D."/>
            <person name="Kisner P."/>
            <person name="Lance K."/>
            <person name="Lara M."/>
            <person name="Lee W."/>
            <person name="Lennon N."/>
            <person name="Letendre F."/>
            <person name="LeVine R."/>
            <person name="Lipovsky A."/>
            <person name="Liu X."/>
            <person name="Liu J."/>
            <person name="Liu S."/>
            <person name="Lokyitsang T."/>
            <person name="Lokyitsang Y."/>
            <person name="Lubonja R."/>
            <person name="Lui A."/>
            <person name="MacDonald P."/>
            <person name="Magnisalis V."/>
            <person name="Maru K."/>
            <person name="Matthews C."/>
            <person name="McCusker W."/>
            <person name="McDonough S."/>
            <person name="Mehta T."/>
            <person name="Meldrim J."/>
            <person name="Meneus L."/>
            <person name="Mihai O."/>
            <person name="Mihalev A."/>
            <person name="Mihova T."/>
            <person name="Mittelman R."/>
            <person name="Mlenga V."/>
            <person name="Montmayeur A."/>
            <person name="Mulrain L."/>
            <person name="Navidi A."/>
            <person name="Naylor J."/>
            <person name="Negash T."/>
            <person name="Nguyen T."/>
            <person name="Nguyen N."/>
            <person name="Nicol R."/>
            <person name="Norbu C."/>
            <person name="Norbu N."/>
            <person name="Novod N."/>
            <person name="O'Neill B."/>
            <person name="Osman S."/>
            <person name="Markiewicz E."/>
            <person name="Oyono O.L."/>
            <person name="Patti C."/>
            <person name="Phunkhang P."/>
            <person name="Pierre F."/>
            <person name="Priest M."/>
            <person name="Raghuraman S."/>
            <person name="Rege F."/>
            <person name="Reyes R."/>
            <person name="Rise C."/>
            <person name="Rogov P."/>
            <person name="Ross K."/>
            <person name="Ryan E."/>
            <person name="Settipalli S."/>
            <person name="Shea T."/>
            <person name="Sherpa N."/>
            <person name="Shi L."/>
            <person name="Shih D."/>
            <person name="Sparrow T."/>
            <person name="Spaulding J."/>
            <person name="Stalker J."/>
            <person name="Stange-Thomann N."/>
            <person name="Stavropoulos S."/>
            <person name="Stone C."/>
            <person name="Strader C."/>
            <person name="Tesfaye S."/>
            <person name="Thomson T."/>
            <person name="Thoulutsang Y."/>
            <person name="Thoulutsang D."/>
            <person name="Topham K."/>
            <person name="Topping I."/>
            <person name="Tsamla T."/>
            <person name="Vassiliev H."/>
            <person name="Vo A."/>
            <person name="Wangchuk T."/>
            <person name="Wangdi T."/>
            <person name="Weiand M."/>
            <person name="Wilkinson J."/>
            <person name="Wilson A."/>
            <person name="Yadav S."/>
            <person name="Young G."/>
            <person name="Yu Q."/>
            <person name="Zembek L."/>
            <person name="Zhong D."/>
            <person name="Zimmer A."/>
            <person name="Zwirko Z."/>
            <person name="Jaffe D.B."/>
            <person name="Alvarez P."/>
            <person name="Brockman W."/>
            <person name="Butler J."/>
            <person name="Chin C."/>
            <person name="Gnerre S."/>
            <person name="Grabherr M."/>
            <person name="Kleber M."/>
            <person name="Mauceli E."/>
            <person name="MacCallum I."/>
        </authorList>
    </citation>
    <scope>NUCLEOTIDE SEQUENCE [LARGE SCALE GENOMIC DNA]</scope>
    <source>
        <strain evidence="3">Tucson 15010-1051.87</strain>
    </source>
</reference>